<dbReference type="GO" id="GO:0022857">
    <property type="term" value="F:transmembrane transporter activity"/>
    <property type="evidence" value="ECO:0007669"/>
    <property type="project" value="InterPro"/>
</dbReference>
<evidence type="ECO:0000256" key="5">
    <source>
        <dbReference type="ARBA" id="ARBA00023136"/>
    </source>
</evidence>
<feature type="transmembrane region" description="Helical" evidence="6">
    <location>
        <begin position="82"/>
        <end position="100"/>
    </location>
</feature>
<sequence>MSAHRESEELPAKPELDSQAQQVETATLAEDAEFKKREARVVAKLDLYICPILIILQLISFLDRGNIGFAATQGMITDLNLVGTQLNTAVSLFYPLYILSEFPAALIVKRVGFNRVIPAAAACWGLCCLGNGFARNFGDLVACRLLMGMFEGCLMPSLTLMLANWYKRDEIGLRISYLFISSAISSAFSGLIAYAILFMNGAAGYPGWRWLYIIEGSATVAIGAACYFIIPSSYTTAYFLNEDDRAVMRKRAEMTEAYSGGQGHYTRTEFTMAIKDVKTWVHATIQVMCLTILYGFSVFLPIILRFGFNFSVEQSQYLSIPVFAWGSIVYGVCGYLSDRFSRRFLACIVCAPLGVVGYAMLLGGNHLSVGVKYFACFLIATCAWTMGGANVAWLSTNTAPDGKRAASVGLTLALGNLGGIISGQIYPQTMAPAYTLGHAWSLGAICISFCLWWVLRHIYYRREALKGQILEGVVPRPADFSDRVPDYKYQH</sequence>
<feature type="transmembrane region" description="Helical" evidence="6">
    <location>
        <begin position="316"/>
        <end position="337"/>
    </location>
</feature>
<protein>
    <recommendedName>
        <fullName evidence="7">Major facilitator superfamily (MFS) profile domain-containing protein</fullName>
    </recommendedName>
</protein>
<evidence type="ECO:0000256" key="3">
    <source>
        <dbReference type="ARBA" id="ARBA00022692"/>
    </source>
</evidence>
<feature type="domain" description="Major facilitator superfamily (MFS) profile" evidence="7">
    <location>
        <begin position="49"/>
        <end position="462"/>
    </location>
</feature>
<keyword evidence="4 6" id="KW-1133">Transmembrane helix</keyword>
<keyword evidence="2" id="KW-0813">Transport</keyword>
<keyword evidence="9" id="KW-1185">Reference proteome</keyword>
<evidence type="ECO:0000313" key="9">
    <source>
        <dbReference type="Proteomes" id="UP001369815"/>
    </source>
</evidence>
<evidence type="ECO:0000256" key="2">
    <source>
        <dbReference type="ARBA" id="ARBA00022448"/>
    </source>
</evidence>
<dbReference type="Pfam" id="PF07690">
    <property type="entry name" value="MFS_1"/>
    <property type="match status" value="1"/>
</dbReference>
<gene>
    <name evidence="8" type="ORF">Daesc_007224</name>
</gene>
<evidence type="ECO:0000313" key="8">
    <source>
        <dbReference type="EMBL" id="KAK6950699.1"/>
    </source>
</evidence>
<dbReference type="PANTHER" id="PTHR43791:SF24">
    <property type="entry name" value="NICOTINIC ACID PLASMA MEMBRANE TRANSPORTER"/>
    <property type="match status" value="1"/>
</dbReference>
<evidence type="ECO:0000256" key="4">
    <source>
        <dbReference type="ARBA" id="ARBA00022989"/>
    </source>
</evidence>
<evidence type="ECO:0000259" key="7">
    <source>
        <dbReference type="PROSITE" id="PS50850"/>
    </source>
</evidence>
<dbReference type="InterPro" id="IPR020846">
    <property type="entry name" value="MFS_dom"/>
</dbReference>
<dbReference type="Proteomes" id="UP001369815">
    <property type="component" value="Unassembled WGS sequence"/>
</dbReference>
<evidence type="ECO:0000256" key="1">
    <source>
        <dbReference type="ARBA" id="ARBA00004141"/>
    </source>
</evidence>
<keyword evidence="3 6" id="KW-0812">Transmembrane</keyword>
<organism evidence="8 9">
    <name type="scientific">Daldinia eschscholtzii</name>
    <dbReference type="NCBI Taxonomy" id="292717"/>
    <lineage>
        <taxon>Eukaryota</taxon>
        <taxon>Fungi</taxon>
        <taxon>Dikarya</taxon>
        <taxon>Ascomycota</taxon>
        <taxon>Pezizomycotina</taxon>
        <taxon>Sordariomycetes</taxon>
        <taxon>Xylariomycetidae</taxon>
        <taxon>Xylariales</taxon>
        <taxon>Hypoxylaceae</taxon>
        <taxon>Daldinia</taxon>
    </lineage>
</organism>
<feature type="transmembrane region" description="Helical" evidence="6">
    <location>
        <begin position="112"/>
        <end position="133"/>
    </location>
</feature>
<dbReference type="AlphaFoldDB" id="A0AAX6MDI1"/>
<comment type="caution">
    <text evidence="8">The sequence shown here is derived from an EMBL/GenBank/DDBJ whole genome shotgun (WGS) entry which is preliminary data.</text>
</comment>
<dbReference type="PANTHER" id="PTHR43791">
    <property type="entry name" value="PERMEASE-RELATED"/>
    <property type="match status" value="1"/>
</dbReference>
<dbReference type="SUPFAM" id="SSF103473">
    <property type="entry name" value="MFS general substrate transporter"/>
    <property type="match status" value="1"/>
</dbReference>
<feature type="transmembrane region" description="Helical" evidence="6">
    <location>
        <begin position="177"/>
        <end position="198"/>
    </location>
</feature>
<feature type="transmembrane region" description="Helical" evidence="6">
    <location>
        <begin position="438"/>
        <end position="455"/>
    </location>
</feature>
<feature type="transmembrane region" description="Helical" evidence="6">
    <location>
        <begin position="280"/>
        <end position="304"/>
    </location>
</feature>
<proteinExistence type="predicted"/>
<feature type="transmembrane region" description="Helical" evidence="6">
    <location>
        <begin position="210"/>
        <end position="230"/>
    </location>
</feature>
<dbReference type="PROSITE" id="PS50850">
    <property type="entry name" value="MFS"/>
    <property type="match status" value="1"/>
</dbReference>
<comment type="subcellular location">
    <subcellularLocation>
        <location evidence="1">Membrane</location>
        <topology evidence="1">Multi-pass membrane protein</topology>
    </subcellularLocation>
</comment>
<dbReference type="FunFam" id="1.20.1250.20:FF:000057">
    <property type="entry name" value="MFS general substrate transporter"/>
    <property type="match status" value="1"/>
</dbReference>
<feature type="transmembrane region" description="Helical" evidence="6">
    <location>
        <begin position="45"/>
        <end position="62"/>
    </location>
</feature>
<feature type="transmembrane region" description="Helical" evidence="6">
    <location>
        <begin position="344"/>
        <end position="364"/>
    </location>
</feature>
<dbReference type="InterPro" id="IPR036259">
    <property type="entry name" value="MFS_trans_sf"/>
</dbReference>
<accession>A0AAX6MDI1</accession>
<reference evidence="8 9" key="1">
    <citation type="journal article" date="2024" name="Front Chem Biol">
        <title>Unveiling the potential of Daldinia eschscholtzii MFLUCC 19-0629 through bioactivity and bioinformatics studies for enhanced sustainable agriculture production.</title>
        <authorList>
            <person name="Brooks S."/>
            <person name="Weaver J.A."/>
            <person name="Klomchit A."/>
            <person name="Alharthi S.A."/>
            <person name="Onlamun T."/>
            <person name="Nurani R."/>
            <person name="Vong T.K."/>
            <person name="Alberti F."/>
            <person name="Greco C."/>
        </authorList>
    </citation>
    <scope>NUCLEOTIDE SEQUENCE [LARGE SCALE GENOMIC DNA]</scope>
    <source>
        <strain evidence="8">MFLUCC 19-0629</strain>
    </source>
</reference>
<dbReference type="InterPro" id="IPR011701">
    <property type="entry name" value="MFS"/>
</dbReference>
<feature type="transmembrane region" description="Helical" evidence="6">
    <location>
        <begin position="405"/>
        <end position="426"/>
    </location>
</feature>
<feature type="transmembrane region" description="Helical" evidence="6">
    <location>
        <begin position="145"/>
        <end position="165"/>
    </location>
</feature>
<evidence type="ECO:0000256" key="6">
    <source>
        <dbReference type="SAM" id="Phobius"/>
    </source>
</evidence>
<feature type="transmembrane region" description="Helical" evidence="6">
    <location>
        <begin position="370"/>
        <end position="393"/>
    </location>
</feature>
<dbReference type="EMBL" id="JBANMG010000007">
    <property type="protein sequence ID" value="KAK6950699.1"/>
    <property type="molecule type" value="Genomic_DNA"/>
</dbReference>
<name>A0AAX6MDI1_9PEZI</name>
<dbReference type="GO" id="GO:0016020">
    <property type="term" value="C:membrane"/>
    <property type="evidence" value="ECO:0007669"/>
    <property type="project" value="UniProtKB-SubCell"/>
</dbReference>
<keyword evidence="5 6" id="KW-0472">Membrane</keyword>
<dbReference type="Gene3D" id="1.20.1250.20">
    <property type="entry name" value="MFS general substrate transporter like domains"/>
    <property type="match status" value="2"/>
</dbReference>
<dbReference type="FunFam" id="1.20.1250.20:FF:000013">
    <property type="entry name" value="MFS general substrate transporter"/>
    <property type="match status" value="1"/>
</dbReference>